<dbReference type="eggNOG" id="KOG1122">
    <property type="taxonomic scope" value="Eukaryota"/>
</dbReference>
<dbReference type="InterPro" id="IPR049560">
    <property type="entry name" value="MeTrfase_RsmB-F_NOP2_cat"/>
</dbReference>
<feature type="binding site" evidence="10">
    <location>
        <position position="485"/>
    </location>
    <ligand>
        <name>S-adenosyl-L-methionine</name>
        <dbReference type="ChEBI" id="CHEBI:59789"/>
    </ligand>
</feature>
<keyword evidence="8" id="KW-0539">Nucleus</keyword>
<evidence type="ECO:0000256" key="6">
    <source>
        <dbReference type="ARBA" id="ARBA00022691"/>
    </source>
</evidence>
<feature type="compositionally biased region" description="Basic and acidic residues" evidence="11">
    <location>
        <begin position="196"/>
        <end position="211"/>
    </location>
</feature>
<dbReference type="PANTHER" id="PTHR22807">
    <property type="entry name" value="NOP2 YEAST -RELATED NOL1/NOP2/FMU SUN DOMAIN-CONTAINING"/>
    <property type="match status" value="1"/>
</dbReference>
<feature type="binding site" evidence="10">
    <location>
        <position position="441"/>
    </location>
    <ligand>
        <name>S-adenosyl-L-methionine</name>
        <dbReference type="ChEBI" id="CHEBI:59789"/>
    </ligand>
</feature>
<comment type="similarity">
    <text evidence="2 10">Belongs to the class I-like SAM-binding methyltransferase superfamily. RsmB/NOP family.</text>
</comment>
<keyword evidence="5 10" id="KW-0808">Transferase</keyword>
<dbReference type="InParanoid" id="G4TD35"/>
<dbReference type="EMBL" id="CAFZ01000050">
    <property type="protein sequence ID" value="CCA69236.1"/>
    <property type="molecule type" value="Genomic_DNA"/>
</dbReference>
<feature type="compositionally biased region" description="Low complexity" evidence="11">
    <location>
        <begin position="80"/>
        <end position="89"/>
    </location>
</feature>
<sequence length="683" mass="75372">MGRRAKNKQPPPEPLKPVKNAPSKSSSESAPQGKARTANAQTSAKPAAKRKAMEMEETSFDVKRPMKKSKQDVKAPVASGKAAKAQKGQPIKDELESSESEDESDVEGDSDGWEGVADGADLATSKKSLFQGSDSEEEEGLSALEEDEEMLGDDFIQGHKIQDLDLSDSEQDDEGSEEGSEESEDEDSDAPVTAKNMEKRSKALERRARQEEQEEVDEQEMLQKQAEEAEDAMELDEEIDGFVLPSAEEREQEAQSGGVDLAVVQKRIRACTRILNRFTKLAEPGRSRSEYVAQLIADIAYNYGYNQFLAERLFQLFTVNEAIEFFEANETPRPVTIRTNTLRCRRRDLAQALINRGVNLEPIGKWSKEGLQVFESSVPIGATPEYLAGHYMLQSASSFLPVLALDPKPNERVLDMASAPGGKTTYISALMQNTGLVFANDATKARTKSLSANVHRLGCKNVIVCNYDGREFPKVIGGFDRVLLDAPCSGTGVISKDPSVKINKSERDFVLLSHLQKQLILCAIDSVDPKTAAIVVYSTCSIMPEEDEAVVAYALRKRPHVKLVPTGLEFGKEGFTNFRGKQFGESLKLTRRFYPHVHNMDGFYVAKLHVGKRVKTKEGERNEPELTGIIDDEGGQKGAKKKGSAQDEIKFDDEADQAYIEAAKRKRLKQKGSHGATSKKVAL</sequence>
<gene>
    <name evidence="13" type="ORF">PIIN_03135</name>
</gene>
<evidence type="ECO:0000256" key="1">
    <source>
        <dbReference type="ARBA" id="ARBA00004604"/>
    </source>
</evidence>
<evidence type="ECO:0000256" key="4">
    <source>
        <dbReference type="ARBA" id="ARBA00022603"/>
    </source>
</evidence>
<feature type="compositionally biased region" description="Acidic residues" evidence="11">
    <location>
        <begin position="134"/>
        <end position="152"/>
    </location>
</feature>
<feature type="compositionally biased region" description="Acidic residues" evidence="11">
    <location>
        <begin position="96"/>
        <end position="112"/>
    </location>
</feature>
<keyword evidence="6 10" id="KW-0949">S-adenosyl-L-methionine</keyword>
<feature type="active site" description="Nucleophile" evidence="10">
    <location>
        <position position="540"/>
    </location>
</feature>
<dbReference type="PROSITE" id="PS51686">
    <property type="entry name" value="SAM_MT_RSMB_NOP"/>
    <property type="match status" value="1"/>
</dbReference>
<dbReference type="PANTHER" id="PTHR22807:SF30">
    <property type="entry name" value="28S RRNA (CYTOSINE(4447)-C(5))-METHYLTRANSFERASE-RELATED"/>
    <property type="match status" value="1"/>
</dbReference>
<dbReference type="Gene3D" id="3.30.70.1170">
    <property type="entry name" value="Sun protein, domain 3"/>
    <property type="match status" value="1"/>
</dbReference>
<dbReference type="PRINTS" id="PR02008">
    <property type="entry name" value="RCMTFAMILY"/>
</dbReference>
<dbReference type="InterPro" id="IPR029063">
    <property type="entry name" value="SAM-dependent_MTases_sf"/>
</dbReference>
<proteinExistence type="inferred from homology"/>
<evidence type="ECO:0000256" key="8">
    <source>
        <dbReference type="ARBA" id="ARBA00023242"/>
    </source>
</evidence>
<dbReference type="InterPro" id="IPR001678">
    <property type="entry name" value="MeTrfase_RsmB-F_NOP2_dom"/>
</dbReference>
<dbReference type="STRING" id="1109443.G4TD35"/>
<evidence type="ECO:0000313" key="13">
    <source>
        <dbReference type="EMBL" id="CCA69236.1"/>
    </source>
</evidence>
<dbReference type="HOGENOM" id="CLU_005316_3_2_1"/>
<feature type="binding site" evidence="10">
    <location>
        <begin position="417"/>
        <end position="423"/>
    </location>
    <ligand>
        <name>S-adenosyl-L-methionine</name>
        <dbReference type="ChEBI" id="CHEBI:59789"/>
    </ligand>
</feature>
<dbReference type="GO" id="GO:0005730">
    <property type="term" value="C:nucleolus"/>
    <property type="evidence" value="ECO:0007669"/>
    <property type="project" value="UniProtKB-SubCell"/>
</dbReference>
<name>G4TD35_SERID</name>
<dbReference type="InterPro" id="IPR054728">
    <property type="entry name" value="RsmB-like_ferredoxin"/>
</dbReference>
<evidence type="ECO:0000256" key="7">
    <source>
        <dbReference type="ARBA" id="ARBA00022884"/>
    </source>
</evidence>
<evidence type="ECO:0000256" key="11">
    <source>
        <dbReference type="SAM" id="MobiDB-lite"/>
    </source>
</evidence>
<feature type="compositionally biased region" description="Acidic residues" evidence="11">
    <location>
        <begin position="165"/>
        <end position="189"/>
    </location>
</feature>
<dbReference type="OMA" id="EDGPITM"/>
<dbReference type="OrthoDB" id="427002at2759"/>
<dbReference type="Proteomes" id="UP000007148">
    <property type="component" value="Unassembled WGS sequence"/>
</dbReference>
<dbReference type="Pfam" id="PF22458">
    <property type="entry name" value="RsmF-B_ferredox"/>
    <property type="match status" value="1"/>
</dbReference>
<keyword evidence="7 10" id="KW-0694">RNA-binding</keyword>
<dbReference type="Pfam" id="PF01189">
    <property type="entry name" value="Methyltr_RsmB-F"/>
    <property type="match status" value="1"/>
</dbReference>
<dbReference type="InterPro" id="IPR011023">
    <property type="entry name" value="Nop2p"/>
</dbReference>
<dbReference type="GO" id="GO:0070475">
    <property type="term" value="P:rRNA base methylation"/>
    <property type="evidence" value="ECO:0007669"/>
    <property type="project" value="TreeGrafter"/>
</dbReference>
<dbReference type="GO" id="GO:0000470">
    <property type="term" value="P:maturation of LSU-rRNA"/>
    <property type="evidence" value="ECO:0007669"/>
    <property type="project" value="TreeGrafter"/>
</dbReference>
<dbReference type="GO" id="GO:0003723">
    <property type="term" value="F:RNA binding"/>
    <property type="evidence" value="ECO:0007669"/>
    <property type="project" value="UniProtKB-UniRule"/>
</dbReference>
<dbReference type="FunCoup" id="G4TD35">
    <property type="interactions" value="204"/>
</dbReference>
<dbReference type="InterPro" id="IPR023273">
    <property type="entry name" value="RCMT_NOP2"/>
</dbReference>
<keyword evidence="3" id="KW-0690">Ribosome biogenesis</keyword>
<dbReference type="FunFam" id="3.30.70.1170:FF:000001">
    <property type="entry name" value="Ribosomal RNA methyltransferase Nop2"/>
    <property type="match status" value="1"/>
</dbReference>
<organism evidence="13 14">
    <name type="scientific">Serendipita indica (strain DSM 11827)</name>
    <name type="common">Root endophyte fungus</name>
    <name type="synonym">Piriformospora indica</name>
    <dbReference type="NCBI Taxonomy" id="1109443"/>
    <lineage>
        <taxon>Eukaryota</taxon>
        <taxon>Fungi</taxon>
        <taxon>Dikarya</taxon>
        <taxon>Basidiomycota</taxon>
        <taxon>Agaricomycotina</taxon>
        <taxon>Agaricomycetes</taxon>
        <taxon>Sebacinales</taxon>
        <taxon>Serendipitaceae</taxon>
        <taxon>Serendipita</taxon>
    </lineage>
</organism>
<keyword evidence="4 10" id="KW-0489">Methyltransferase</keyword>
<reference evidence="13 14" key="1">
    <citation type="journal article" date="2011" name="PLoS Pathog.">
        <title>Endophytic Life Strategies Decoded by Genome and Transcriptome Analyses of the Mutualistic Root Symbiont Piriformospora indica.</title>
        <authorList>
            <person name="Zuccaro A."/>
            <person name="Lahrmann U."/>
            <person name="Guldener U."/>
            <person name="Langen G."/>
            <person name="Pfiffi S."/>
            <person name="Biedenkopf D."/>
            <person name="Wong P."/>
            <person name="Samans B."/>
            <person name="Grimm C."/>
            <person name="Basiewicz M."/>
            <person name="Murat C."/>
            <person name="Martin F."/>
            <person name="Kogel K.H."/>
        </authorList>
    </citation>
    <scope>NUCLEOTIDE SEQUENCE [LARGE SCALE GENOMIC DNA]</scope>
    <source>
        <strain evidence="13 14">DSM 11827</strain>
    </source>
</reference>
<evidence type="ECO:0000256" key="10">
    <source>
        <dbReference type="PROSITE-ProRule" id="PRU01023"/>
    </source>
</evidence>
<protein>
    <recommendedName>
        <fullName evidence="9">Nucleolar protein 2</fullName>
    </recommendedName>
</protein>
<feature type="compositionally biased region" description="Basic and acidic residues" evidence="11">
    <location>
        <begin position="60"/>
        <end position="73"/>
    </location>
</feature>
<comment type="caution">
    <text evidence="13">The sequence shown here is derived from an EMBL/GenBank/DDBJ whole genome shotgun (WGS) entry which is preliminary data.</text>
</comment>
<keyword evidence="14" id="KW-1185">Reference proteome</keyword>
<evidence type="ECO:0000256" key="2">
    <source>
        <dbReference type="ARBA" id="ARBA00007494"/>
    </source>
</evidence>
<evidence type="ECO:0000256" key="3">
    <source>
        <dbReference type="ARBA" id="ARBA00022517"/>
    </source>
</evidence>
<feature type="region of interest" description="Disordered" evidence="11">
    <location>
        <begin position="615"/>
        <end position="647"/>
    </location>
</feature>
<feature type="domain" description="SAM-dependent MTase RsmB/NOP-type" evidence="12">
    <location>
        <begin position="325"/>
        <end position="611"/>
    </location>
</feature>
<dbReference type="AlphaFoldDB" id="G4TD35"/>
<dbReference type="Gene3D" id="3.40.50.150">
    <property type="entry name" value="Vaccinia Virus protein VP39"/>
    <property type="match status" value="1"/>
</dbReference>
<feature type="region of interest" description="Disordered" evidence="11">
    <location>
        <begin position="1"/>
        <end position="234"/>
    </location>
</feature>
<dbReference type="SUPFAM" id="SSF53335">
    <property type="entry name" value="S-adenosyl-L-methionine-dependent methyltransferases"/>
    <property type="match status" value="1"/>
</dbReference>
<evidence type="ECO:0000256" key="9">
    <source>
        <dbReference type="ARBA" id="ARBA00082314"/>
    </source>
</evidence>
<evidence type="ECO:0000256" key="5">
    <source>
        <dbReference type="ARBA" id="ARBA00022679"/>
    </source>
</evidence>
<dbReference type="InterPro" id="IPR018314">
    <property type="entry name" value="RsmB/NOL1/NOP2-like_CS"/>
</dbReference>
<dbReference type="InterPro" id="IPR023267">
    <property type="entry name" value="RCMT"/>
</dbReference>
<dbReference type="PRINTS" id="PR02012">
    <property type="entry name" value="RCMTNOP2"/>
</dbReference>
<comment type="subcellular location">
    <subcellularLocation>
        <location evidence="1">Nucleus</location>
        <location evidence="1">Nucleolus</location>
    </subcellularLocation>
</comment>
<feature type="binding site" evidence="10">
    <location>
        <position position="468"/>
    </location>
    <ligand>
        <name>S-adenosyl-L-methionine</name>
        <dbReference type="ChEBI" id="CHEBI:59789"/>
    </ligand>
</feature>
<accession>G4TD35</accession>
<dbReference type="GO" id="GO:0009383">
    <property type="term" value="F:rRNA (cytosine-C5-)-methyltransferase activity"/>
    <property type="evidence" value="ECO:0007669"/>
    <property type="project" value="TreeGrafter"/>
</dbReference>
<dbReference type="PROSITE" id="PS01153">
    <property type="entry name" value="NOL1_NOP2_SUN"/>
    <property type="match status" value="1"/>
</dbReference>
<dbReference type="NCBIfam" id="TIGR00446">
    <property type="entry name" value="nop2p"/>
    <property type="match status" value="1"/>
</dbReference>
<evidence type="ECO:0000259" key="12">
    <source>
        <dbReference type="PROSITE" id="PS51686"/>
    </source>
</evidence>
<evidence type="ECO:0000313" key="14">
    <source>
        <dbReference type="Proteomes" id="UP000007148"/>
    </source>
</evidence>